<evidence type="ECO:0000313" key="9">
    <source>
        <dbReference type="Proteomes" id="UP000000593"/>
    </source>
</evidence>
<comment type="catalytic activity">
    <reaction evidence="6">
        <text>a 2'-deoxyadenosine in DNA + S-adenosyl-L-methionine = an N(6)-methyl-2'-deoxyadenosine in DNA + S-adenosyl-L-homocysteine + H(+)</text>
        <dbReference type="Rhea" id="RHEA:15197"/>
        <dbReference type="Rhea" id="RHEA-COMP:12418"/>
        <dbReference type="Rhea" id="RHEA-COMP:12419"/>
        <dbReference type="ChEBI" id="CHEBI:15378"/>
        <dbReference type="ChEBI" id="CHEBI:57856"/>
        <dbReference type="ChEBI" id="CHEBI:59789"/>
        <dbReference type="ChEBI" id="CHEBI:90615"/>
        <dbReference type="ChEBI" id="CHEBI:90616"/>
        <dbReference type="EC" id="2.1.1.72"/>
    </reaction>
</comment>
<dbReference type="GO" id="GO:0032259">
    <property type="term" value="P:methylation"/>
    <property type="evidence" value="ECO:0007669"/>
    <property type="project" value="UniProtKB-KW"/>
</dbReference>
<dbReference type="InterPro" id="IPR002052">
    <property type="entry name" value="DNA_methylase_N6_adenine_CS"/>
</dbReference>
<dbReference type="RefSeq" id="WP_011218658.1">
    <property type="nucleotide sequence ID" value="NC_006370.1"/>
</dbReference>
<dbReference type="KEGG" id="ppr:PBPRA1951"/>
<dbReference type="EC" id="2.1.1.72" evidence="2"/>
<dbReference type="Pfam" id="PF01555">
    <property type="entry name" value="N6_N4_Mtase"/>
    <property type="match status" value="1"/>
</dbReference>
<dbReference type="REBASE" id="10285">
    <property type="entry name" value="M.PprORF1951P"/>
</dbReference>
<dbReference type="InterPro" id="IPR029063">
    <property type="entry name" value="SAM-dependent_MTases_sf"/>
</dbReference>
<keyword evidence="9" id="KW-1185">Reference proteome</keyword>
<dbReference type="Gene3D" id="3.40.50.150">
    <property type="entry name" value="Vaccinia Virus protein VP39"/>
    <property type="match status" value="1"/>
</dbReference>
<evidence type="ECO:0000256" key="5">
    <source>
        <dbReference type="ARBA" id="ARBA00022691"/>
    </source>
</evidence>
<evidence type="ECO:0000256" key="2">
    <source>
        <dbReference type="ARBA" id="ARBA00011900"/>
    </source>
</evidence>
<sequence length="219" mass="25767">MQVFKEDAVTWLSTLADASVDLIVTDPPYESLEKHRKIGTTTRLKVSKSSSNQWFEIFPNNRFEDFLREVYRVLKKDAHFYLFCDQETMFFIKPIAEKVGFKFWKPIIWDKVSIGMGYHYRARHEYILFFEKGKRKLNDLGIPDILEFKRVYRGYPTEKPVELIQTLISQSSANYELVVDPFFGSGATLIAAKNLDRRYMGNDISDAAHEHFRNRLCEK</sequence>
<organism evidence="8 9">
    <name type="scientific">Photobacterium profundum (strain SS9)</name>
    <dbReference type="NCBI Taxonomy" id="298386"/>
    <lineage>
        <taxon>Bacteria</taxon>
        <taxon>Pseudomonadati</taxon>
        <taxon>Pseudomonadota</taxon>
        <taxon>Gammaproteobacteria</taxon>
        <taxon>Vibrionales</taxon>
        <taxon>Vibrionaceae</taxon>
        <taxon>Photobacterium</taxon>
    </lineage>
</organism>
<dbReference type="STRING" id="298386.PBPRA1951"/>
<dbReference type="SUPFAM" id="SSF53335">
    <property type="entry name" value="S-adenosyl-L-methionine-dependent methyltransferases"/>
    <property type="match status" value="1"/>
</dbReference>
<proteinExistence type="inferred from homology"/>
<evidence type="ECO:0000256" key="1">
    <source>
        <dbReference type="ARBA" id="ARBA00006594"/>
    </source>
</evidence>
<evidence type="ECO:0000256" key="3">
    <source>
        <dbReference type="ARBA" id="ARBA00022603"/>
    </source>
</evidence>
<dbReference type="GO" id="GO:0009007">
    <property type="term" value="F:site-specific DNA-methyltransferase (adenine-specific) activity"/>
    <property type="evidence" value="ECO:0007669"/>
    <property type="project" value="UniProtKB-EC"/>
</dbReference>
<name>Q6LQS1_PHOPR</name>
<dbReference type="InterPro" id="IPR002941">
    <property type="entry name" value="DNA_methylase_N4/N6"/>
</dbReference>
<dbReference type="Proteomes" id="UP000000593">
    <property type="component" value="Chromosome 1"/>
</dbReference>
<dbReference type="eggNOG" id="COG0863">
    <property type="taxonomic scope" value="Bacteria"/>
</dbReference>
<dbReference type="PRINTS" id="PR00506">
    <property type="entry name" value="D21N6MTFRASE"/>
</dbReference>
<dbReference type="InterPro" id="IPR002295">
    <property type="entry name" value="N4/N6-MTase_EcoPI_Mod-like"/>
</dbReference>
<dbReference type="EMBL" id="CR378669">
    <property type="protein sequence ID" value="CAG20355.1"/>
    <property type="molecule type" value="Genomic_DNA"/>
</dbReference>
<dbReference type="PANTHER" id="PTHR13370">
    <property type="entry name" value="RNA METHYLASE-RELATED"/>
    <property type="match status" value="1"/>
</dbReference>
<dbReference type="GO" id="GO:0005737">
    <property type="term" value="C:cytoplasm"/>
    <property type="evidence" value="ECO:0007669"/>
    <property type="project" value="TreeGrafter"/>
</dbReference>
<keyword evidence="5" id="KW-0949">S-adenosyl-L-methionine</keyword>
<keyword evidence="4" id="KW-0808">Transferase</keyword>
<evidence type="ECO:0000313" key="8">
    <source>
        <dbReference type="EMBL" id="CAG20355.1"/>
    </source>
</evidence>
<dbReference type="GO" id="GO:0003677">
    <property type="term" value="F:DNA binding"/>
    <property type="evidence" value="ECO:0007669"/>
    <property type="project" value="InterPro"/>
</dbReference>
<gene>
    <name evidence="8" type="primary">VP0394</name>
    <name evidence="8" type="ordered locus">PBPRA1951</name>
</gene>
<dbReference type="HOGENOM" id="CLU_024927_4_2_6"/>
<dbReference type="GO" id="GO:0008170">
    <property type="term" value="F:N-methyltransferase activity"/>
    <property type="evidence" value="ECO:0007669"/>
    <property type="project" value="InterPro"/>
</dbReference>
<evidence type="ECO:0000259" key="7">
    <source>
        <dbReference type="Pfam" id="PF01555"/>
    </source>
</evidence>
<evidence type="ECO:0000256" key="6">
    <source>
        <dbReference type="ARBA" id="ARBA00047942"/>
    </source>
</evidence>
<dbReference type="AlphaFoldDB" id="Q6LQS1"/>
<protein>
    <recommendedName>
        <fullName evidence="2">site-specific DNA-methyltransferase (adenine-specific)</fullName>
        <ecNumber evidence="2">2.1.1.72</ecNumber>
    </recommendedName>
</protein>
<reference evidence="9" key="1">
    <citation type="journal article" date="2005" name="Science">
        <title>Life at depth: Photobacterium profundum genome sequence and expression analysis.</title>
        <authorList>
            <person name="Vezzi A."/>
            <person name="Campanaro S."/>
            <person name="D'Angelo M."/>
            <person name="Simonato F."/>
            <person name="Vitulo N."/>
            <person name="Lauro F.M."/>
            <person name="Cestaro A."/>
            <person name="Malacrida G."/>
            <person name="Simionati B."/>
            <person name="Cannata N."/>
            <person name="Romualdi C."/>
            <person name="Bartlett D.H."/>
            <person name="Valle G."/>
        </authorList>
    </citation>
    <scope>NUCLEOTIDE SEQUENCE [LARGE SCALE GENOMIC DNA]</scope>
    <source>
        <strain evidence="9">ATCC BAA-1253 / SS9</strain>
    </source>
</reference>
<comment type="similarity">
    <text evidence="1">Belongs to the N(4)/N(6)-methyltransferase family.</text>
</comment>
<evidence type="ECO:0000256" key="4">
    <source>
        <dbReference type="ARBA" id="ARBA00022679"/>
    </source>
</evidence>
<dbReference type="PROSITE" id="PS00092">
    <property type="entry name" value="N6_MTASE"/>
    <property type="match status" value="1"/>
</dbReference>
<feature type="domain" description="DNA methylase N-4/N-6" evidence="7">
    <location>
        <begin position="20"/>
        <end position="211"/>
    </location>
</feature>
<dbReference type="PANTHER" id="PTHR13370:SF24">
    <property type="entry name" value="TYPE III RESTRICTION-MODIFICATION ENZYME STYLTI MOD SUBUNIT"/>
    <property type="match status" value="1"/>
</dbReference>
<keyword evidence="3" id="KW-0489">Methyltransferase</keyword>
<accession>Q6LQS1</accession>